<dbReference type="KEGG" id="salh:HMF8227_00196"/>
<proteinExistence type="predicted"/>
<reference evidence="1 2" key="1">
    <citation type="submission" date="2018-05" db="EMBL/GenBank/DDBJ databases">
        <title>Salinimonas sp. HMF8227 Genome sequencing and assembly.</title>
        <authorList>
            <person name="Kang H."/>
            <person name="Kang J."/>
            <person name="Cha I."/>
            <person name="Kim H."/>
            <person name="Joh K."/>
        </authorList>
    </citation>
    <scope>NUCLEOTIDE SEQUENCE [LARGE SCALE GENOMIC DNA]</scope>
    <source>
        <strain evidence="1 2">HMF8227</strain>
    </source>
</reference>
<dbReference type="RefSeq" id="WP_162558439.1">
    <property type="nucleotide sequence ID" value="NZ_CP029347.1"/>
</dbReference>
<dbReference type="InterPro" id="IPR025234">
    <property type="entry name" value="YjzH-like"/>
</dbReference>
<evidence type="ECO:0008006" key="3">
    <source>
        <dbReference type="Google" id="ProtNLM"/>
    </source>
</evidence>
<dbReference type="AlphaFoldDB" id="A0A2S2DZ82"/>
<name>A0A2S2DZ82_9ALTE</name>
<organism evidence="1 2">
    <name type="scientific">Saliniradius amylolyticus</name>
    <dbReference type="NCBI Taxonomy" id="2183582"/>
    <lineage>
        <taxon>Bacteria</taxon>
        <taxon>Pseudomonadati</taxon>
        <taxon>Pseudomonadota</taxon>
        <taxon>Gammaproteobacteria</taxon>
        <taxon>Alteromonadales</taxon>
        <taxon>Alteromonadaceae</taxon>
        <taxon>Saliniradius</taxon>
    </lineage>
</organism>
<dbReference type="Pfam" id="PF13783">
    <property type="entry name" value="DUF4177"/>
    <property type="match status" value="1"/>
</dbReference>
<gene>
    <name evidence="1" type="ORF">HMF8227_00196</name>
</gene>
<keyword evidence="2" id="KW-1185">Reference proteome</keyword>
<protein>
    <recommendedName>
        <fullName evidence="3">DUF4177 domain-containing protein</fullName>
    </recommendedName>
</protein>
<dbReference type="Proteomes" id="UP000245728">
    <property type="component" value="Chromosome"/>
</dbReference>
<dbReference type="EMBL" id="CP029347">
    <property type="protein sequence ID" value="AWL10704.1"/>
    <property type="molecule type" value="Genomic_DNA"/>
</dbReference>
<sequence>MWEYKIVDSSLAEKEGFLKGRTVDSVESYLNSLGQDGWEIIDIDFNMDPTIPGGPTHFHGLAKRRK</sequence>
<evidence type="ECO:0000313" key="1">
    <source>
        <dbReference type="EMBL" id="AWL10704.1"/>
    </source>
</evidence>
<accession>A0A2S2DZ82</accession>
<evidence type="ECO:0000313" key="2">
    <source>
        <dbReference type="Proteomes" id="UP000245728"/>
    </source>
</evidence>